<sequence>MLFTLPASISPKDKAITLRQVSVSSWKHTGIQGIYCWEGLLFKQFGALNCSTKAALNTTMQSSPQNI</sequence>
<proteinExistence type="predicted"/>
<comment type="caution">
    <text evidence="1">The sequence shown here is derived from an EMBL/GenBank/DDBJ whole genome shotgun (WGS) entry which is preliminary data.</text>
</comment>
<evidence type="ECO:0000313" key="2">
    <source>
        <dbReference type="Proteomes" id="UP001469553"/>
    </source>
</evidence>
<keyword evidence="2" id="KW-1185">Reference proteome</keyword>
<dbReference type="EMBL" id="JAHRIP010069387">
    <property type="protein sequence ID" value="MEQ2308628.1"/>
    <property type="molecule type" value="Genomic_DNA"/>
</dbReference>
<accession>A0ABV0ZTL8</accession>
<dbReference type="Proteomes" id="UP001469553">
    <property type="component" value="Unassembled WGS sequence"/>
</dbReference>
<reference evidence="1 2" key="1">
    <citation type="submission" date="2021-06" db="EMBL/GenBank/DDBJ databases">
        <authorList>
            <person name="Palmer J.M."/>
        </authorList>
    </citation>
    <scope>NUCLEOTIDE SEQUENCE [LARGE SCALE GENOMIC DNA]</scope>
    <source>
        <strain evidence="1 2">AS_MEX2019</strain>
        <tissue evidence="1">Muscle</tissue>
    </source>
</reference>
<gene>
    <name evidence="1" type="ORF">AMECASPLE_030164</name>
</gene>
<evidence type="ECO:0000313" key="1">
    <source>
        <dbReference type="EMBL" id="MEQ2308628.1"/>
    </source>
</evidence>
<name>A0ABV0ZTL8_9TELE</name>
<organism evidence="1 2">
    <name type="scientific">Ameca splendens</name>
    <dbReference type="NCBI Taxonomy" id="208324"/>
    <lineage>
        <taxon>Eukaryota</taxon>
        <taxon>Metazoa</taxon>
        <taxon>Chordata</taxon>
        <taxon>Craniata</taxon>
        <taxon>Vertebrata</taxon>
        <taxon>Euteleostomi</taxon>
        <taxon>Actinopterygii</taxon>
        <taxon>Neopterygii</taxon>
        <taxon>Teleostei</taxon>
        <taxon>Neoteleostei</taxon>
        <taxon>Acanthomorphata</taxon>
        <taxon>Ovalentaria</taxon>
        <taxon>Atherinomorphae</taxon>
        <taxon>Cyprinodontiformes</taxon>
        <taxon>Goodeidae</taxon>
        <taxon>Ameca</taxon>
    </lineage>
</organism>
<protein>
    <submittedName>
        <fullName evidence="1">Uncharacterized protein</fullName>
    </submittedName>
</protein>